<organism evidence="2 3">
    <name type="scientific">Seiridium unicorne</name>
    <dbReference type="NCBI Taxonomy" id="138068"/>
    <lineage>
        <taxon>Eukaryota</taxon>
        <taxon>Fungi</taxon>
        <taxon>Dikarya</taxon>
        <taxon>Ascomycota</taxon>
        <taxon>Pezizomycotina</taxon>
        <taxon>Sordariomycetes</taxon>
        <taxon>Xylariomycetidae</taxon>
        <taxon>Amphisphaeriales</taxon>
        <taxon>Sporocadaceae</taxon>
        <taxon>Seiridium</taxon>
    </lineage>
</organism>
<evidence type="ECO:0000313" key="3">
    <source>
        <dbReference type="Proteomes" id="UP001408356"/>
    </source>
</evidence>
<dbReference type="Proteomes" id="UP001408356">
    <property type="component" value="Unassembled WGS sequence"/>
</dbReference>
<protein>
    <submittedName>
        <fullName evidence="2">Uncharacterized protein</fullName>
    </submittedName>
</protein>
<name>A0ABR2V895_9PEZI</name>
<sequence length="191" mass="21314">MLFSRPRARGNRPAVRGPHRQQEQAKTRASSLSWVTCIARMGKPRGKWFPTRSPLRAQAEPLAPNWYGDATRRGQRITGPMRYSPLSTRWQFHPRALPDSCKGRLRAGRAFDLLSTTNSSASKVRGMILAQYGVEQSRESSHRPAPWRPVPAAGLAAWMAGWLLLLSAAADICNRKPFCTSLLLALQAVLR</sequence>
<evidence type="ECO:0000313" key="2">
    <source>
        <dbReference type="EMBL" id="KAK9423138.1"/>
    </source>
</evidence>
<comment type="caution">
    <text evidence="2">The sequence shown here is derived from an EMBL/GenBank/DDBJ whole genome shotgun (WGS) entry which is preliminary data.</text>
</comment>
<evidence type="ECO:0000256" key="1">
    <source>
        <dbReference type="SAM" id="MobiDB-lite"/>
    </source>
</evidence>
<accession>A0ABR2V895</accession>
<proteinExistence type="predicted"/>
<dbReference type="EMBL" id="JARVKF010000090">
    <property type="protein sequence ID" value="KAK9423138.1"/>
    <property type="molecule type" value="Genomic_DNA"/>
</dbReference>
<gene>
    <name evidence="2" type="ORF">SUNI508_04432</name>
</gene>
<feature type="compositionally biased region" description="Basic residues" evidence="1">
    <location>
        <begin position="1"/>
        <end position="10"/>
    </location>
</feature>
<reference evidence="2 3" key="1">
    <citation type="journal article" date="2024" name="J. Plant Pathol.">
        <title>Sequence and assembly of the genome of Seiridium unicorne, isolate CBS 538.82, causal agent of cypress canker disease.</title>
        <authorList>
            <person name="Scali E."/>
            <person name="Rocca G.D."/>
            <person name="Danti R."/>
            <person name="Garbelotto M."/>
            <person name="Barberini S."/>
            <person name="Baroncelli R."/>
            <person name="Emiliani G."/>
        </authorList>
    </citation>
    <scope>NUCLEOTIDE SEQUENCE [LARGE SCALE GENOMIC DNA]</scope>
    <source>
        <strain evidence="2 3">BM-138-508</strain>
    </source>
</reference>
<feature type="region of interest" description="Disordered" evidence="1">
    <location>
        <begin position="1"/>
        <end position="28"/>
    </location>
</feature>
<keyword evidence="3" id="KW-1185">Reference proteome</keyword>